<dbReference type="Proteomes" id="UP000438429">
    <property type="component" value="Unassembled WGS sequence"/>
</dbReference>
<evidence type="ECO:0000313" key="3">
    <source>
        <dbReference type="Proteomes" id="UP000438429"/>
    </source>
</evidence>
<comment type="caution">
    <text evidence="2">The sequence shown here is derived from an EMBL/GenBank/DDBJ whole genome shotgun (WGS) entry which is preliminary data.</text>
</comment>
<organism evidence="2 3">
    <name type="scientific">Scophthalmus maximus</name>
    <name type="common">Turbot</name>
    <name type="synonym">Psetta maxima</name>
    <dbReference type="NCBI Taxonomy" id="52904"/>
    <lineage>
        <taxon>Eukaryota</taxon>
        <taxon>Metazoa</taxon>
        <taxon>Chordata</taxon>
        <taxon>Craniata</taxon>
        <taxon>Vertebrata</taxon>
        <taxon>Euteleostomi</taxon>
        <taxon>Actinopterygii</taxon>
        <taxon>Neopterygii</taxon>
        <taxon>Teleostei</taxon>
        <taxon>Neoteleostei</taxon>
        <taxon>Acanthomorphata</taxon>
        <taxon>Carangaria</taxon>
        <taxon>Pleuronectiformes</taxon>
        <taxon>Pleuronectoidei</taxon>
        <taxon>Scophthalmidae</taxon>
        <taxon>Scophthalmus</taxon>
    </lineage>
</organism>
<proteinExistence type="predicted"/>
<accession>A0A6A4SH90</accession>
<evidence type="ECO:0000313" key="2">
    <source>
        <dbReference type="EMBL" id="KAF0031578.1"/>
    </source>
</evidence>
<dbReference type="AlphaFoldDB" id="A0A6A4SH90"/>
<protein>
    <submittedName>
        <fullName evidence="2">Uncharacterized protein</fullName>
    </submittedName>
</protein>
<dbReference type="EMBL" id="VEVO01000014">
    <property type="protein sequence ID" value="KAF0031578.1"/>
    <property type="molecule type" value="Genomic_DNA"/>
</dbReference>
<sequence>MRRSSETGGLNSRGGLGSNSGDLILAGNLTDGGGELDEARQHKPGAHRNYAIQKEAQGYSCSQVDRMTPENDEMMSLCAELCPKIQPKVAV</sequence>
<feature type="region of interest" description="Disordered" evidence="1">
    <location>
        <begin position="1"/>
        <end position="40"/>
    </location>
</feature>
<name>A0A6A4SH90_SCOMX</name>
<evidence type="ECO:0000256" key="1">
    <source>
        <dbReference type="SAM" id="MobiDB-lite"/>
    </source>
</evidence>
<reference evidence="2 3" key="1">
    <citation type="submission" date="2019-06" db="EMBL/GenBank/DDBJ databases">
        <title>Draft genomes of female and male turbot (Scophthalmus maximus).</title>
        <authorList>
            <person name="Xu H."/>
            <person name="Xu X.-W."/>
            <person name="Shao C."/>
            <person name="Chen S."/>
        </authorList>
    </citation>
    <scope>NUCLEOTIDE SEQUENCE [LARGE SCALE GENOMIC DNA]</scope>
    <source>
        <strain evidence="2">Ysfricsl-2016a</strain>
        <tissue evidence="2">Blood</tissue>
    </source>
</reference>
<gene>
    <name evidence="2" type="ORF">F2P81_016133</name>
</gene>